<accession>A0A5J4L7G5</accession>
<dbReference type="AlphaFoldDB" id="A0A5J4L7G5"/>
<sequence>MSLLCLIDNLNENHEIIICDSAVAKHAHKELFRYKDNAYVTVDNTENVFDAISNTVNLCNAESNSCPSKIHLVLNWLNLLKVSLWRAEKPTQGDIFTLLKNIGVGSHELQPFRTSDLNDIFPWLYYGKRFDILRKLCHKAKKQMETHLKNHSIRVDCHLIAEDTKRIVASSL</sequence>
<protein>
    <submittedName>
        <fullName evidence="1">Uncharacterized protein</fullName>
    </submittedName>
</protein>
<comment type="caution">
    <text evidence="1">The sequence shown here is derived from an EMBL/GenBank/DDBJ whole genome shotgun (WGS) entry which is preliminary data.</text>
</comment>
<dbReference type="EMBL" id="BLAB01000001">
    <property type="protein sequence ID" value="GER93516.1"/>
    <property type="molecule type" value="Genomic_DNA"/>
</dbReference>
<gene>
    <name evidence="1" type="ORF">A45J_1262</name>
</gene>
<name>A0A5J4L7G5_9ZZZZ</name>
<proteinExistence type="predicted"/>
<evidence type="ECO:0000313" key="1">
    <source>
        <dbReference type="EMBL" id="GER93516.1"/>
    </source>
</evidence>
<reference evidence="1" key="1">
    <citation type="submission" date="2019-10" db="EMBL/GenBank/DDBJ databases">
        <title>Metagenomic sequencing of thiosulfate-disproportionating enrichment culture.</title>
        <authorList>
            <person name="Umezawa K."/>
            <person name="Kojima H."/>
            <person name="Fukui M."/>
        </authorList>
    </citation>
    <scope>NUCLEOTIDE SEQUENCE</scope>
    <source>
        <strain evidence="1">45J</strain>
    </source>
</reference>
<organism evidence="1">
    <name type="scientific">hot springs metagenome</name>
    <dbReference type="NCBI Taxonomy" id="433727"/>
    <lineage>
        <taxon>unclassified sequences</taxon>
        <taxon>metagenomes</taxon>
        <taxon>ecological metagenomes</taxon>
    </lineage>
</organism>